<dbReference type="PANTHER" id="PTHR47481:SF22">
    <property type="entry name" value="RETROTRANSPOSON GAG DOMAIN-CONTAINING PROTEIN"/>
    <property type="match status" value="1"/>
</dbReference>
<keyword evidence="4" id="KW-1185">Reference proteome</keyword>
<evidence type="ECO:0000313" key="5">
    <source>
        <dbReference type="RefSeq" id="XP_010474349.1"/>
    </source>
</evidence>
<dbReference type="PROSITE" id="PS50158">
    <property type="entry name" value="ZF_CCHC"/>
    <property type="match status" value="1"/>
</dbReference>
<feature type="compositionally biased region" description="Polar residues" evidence="2">
    <location>
        <begin position="327"/>
        <end position="336"/>
    </location>
</feature>
<sequence length="474" mass="51868">MSEASSTSSESAPVSNVSEPHKTLISLNMSNITKLTPTNFITWRLQIRSLLEAHELHCFIADEDKTPPETITTATAADQPNPNFAAWKRQDKLLFSALLGSLSLPVQAIVARATTSGDIWRTLTNTYGKPSRSHVRQIKDQFKESSKGTKTVSEYMRGIIDKSDHLALLGDPLPHEDLLDYITSGLGEDYRAVVEMVQGRNTPIAIDELHEKLLNRENTLKAAGQDNFSLPATANTTQLSRGGSSTRGGYNSSRGGYRPSRPYLGKCQICGVQGHGAKRCPQYYSPSPQQAYLAPQFSQYRGPPPSPWSPRAPHLPLPTPQWRPQAHHTTAGSQPDLTPWLLDSAASHHIASDLSNLSLHSPYTGNDTIMIGNGTGLPVTHTGSVSFPSHSKPLQLQNVLCVPEMRRNLISVNKFCKTNNVMVHLCPFDFQVKDLHTGITLLNGKANEGVYEWPLSASKPFASAFSSIKSSPSD</sequence>
<keyword evidence="1" id="KW-0862">Zinc</keyword>
<feature type="region of interest" description="Disordered" evidence="2">
    <location>
        <begin position="231"/>
        <end position="257"/>
    </location>
</feature>
<keyword evidence="1" id="KW-0479">Metal-binding</keyword>
<organism evidence="4 5">
    <name type="scientific">Camelina sativa</name>
    <name type="common">False flax</name>
    <name type="synonym">Myagrum sativum</name>
    <dbReference type="NCBI Taxonomy" id="90675"/>
    <lineage>
        <taxon>Eukaryota</taxon>
        <taxon>Viridiplantae</taxon>
        <taxon>Streptophyta</taxon>
        <taxon>Embryophyta</taxon>
        <taxon>Tracheophyta</taxon>
        <taxon>Spermatophyta</taxon>
        <taxon>Magnoliopsida</taxon>
        <taxon>eudicotyledons</taxon>
        <taxon>Gunneridae</taxon>
        <taxon>Pentapetalae</taxon>
        <taxon>rosids</taxon>
        <taxon>malvids</taxon>
        <taxon>Brassicales</taxon>
        <taxon>Brassicaceae</taxon>
        <taxon>Camelineae</taxon>
        <taxon>Camelina</taxon>
    </lineage>
</organism>
<reference evidence="5" key="2">
    <citation type="submission" date="2025-08" db="UniProtKB">
        <authorList>
            <consortium name="RefSeq"/>
        </authorList>
    </citation>
    <scope>IDENTIFICATION</scope>
    <source>
        <tissue evidence="5">Leaf</tissue>
    </source>
</reference>
<evidence type="ECO:0000256" key="2">
    <source>
        <dbReference type="SAM" id="MobiDB-lite"/>
    </source>
</evidence>
<name>A0ABM0WPT1_CAMSA</name>
<proteinExistence type="predicted"/>
<feature type="compositionally biased region" description="Low complexity" evidence="2">
    <location>
        <begin position="240"/>
        <end position="257"/>
    </location>
</feature>
<dbReference type="InterPro" id="IPR001878">
    <property type="entry name" value="Znf_CCHC"/>
</dbReference>
<feature type="region of interest" description="Disordered" evidence="2">
    <location>
        <begin position="296"/>
        <end position="336"/>
    </location>
</feature>
<evidence type="ECO:0000313" key="4">
    <source>
        <dbReference type="Proteomes" id="UP000694864"/>
    </source>
</evidence>
<feature type="domain" description="CCHC-type" evidence="3">
    <location>
        <begin position="266"/>
        <end position="282"/>
    </location>
</feature>
<reference evidence="4" key="1">
    <citation type="journal article" date="2014" name="Nat. Commun.">
        <title>The emerging biofuel crop Camelina sativa retains a highly undifferentiated hexaploid genome structure.</title>
        <authorList>
            <person name="Kagale S."/>
            <person name="Koh C."/>
            <person name="Nixon J."/>
            <person name="Bollina V."/>
            <person name="Clarke W.E."/>
            <person name="Tuteja R."/>
            <person name="Spillane C."/>
            <person name="Robinson S.J."/>
            <person name="Links M.G."/>
            <person name="Clarke C."/>
            <person name="Higgins E.E."/>
            <person name="Huebert T."/>
            <person name="Sharpe A.G."/>
            <person name="Parkin I.A."/>
        </authorList>
    </citation>
    <scope>NUCLEOTIDE SEQUENCE [LARGE SCALE GENOMIC DNA]</scope>
    <source>
        <strain evidence="4">cv. DH55</strain>
    </source>
</reference>
<dbReference type="RefSeq" id="XP_010474349.1">
    <property type="nucleotide sequence ID" value="XM_010476047.1"/>
</dbReference>
<feature type="compositionally biased region" description="Pro residues" evidence="2">
    <location>
        <begin position="302"/>
        <end position="321"/>
    </location>
</feature>
<dbReference type="Proteomes" id="UP000694864">
    <property type="component" value="Chromosome 16"/>
</dbReference>
<dbReference type="InterPro" id="IPR036875">
    <property type="entry name" value="Znf_CCHC_sf"/>
</dbReference>
<dbReference type="Pfam" id="PF22936">
    <property type="entry name" value="Pol_BBD"/>
    <property type="match status" value="1"/>
</dbReference>
<accession>A0ABM0WPT1</accession>
<dbReference type="SUPFAM" id="SSF57756">
    <property type="entry name" value="Retrovirus zinc finger-like domains"/>
    <property type="match status" value="1"/>
</dbReference>
<dbReference type="Pfam" id="PF14223">
    <property type="entry name" value="Retrotran_gag_2"/>
    <property type="match status" value="1"/>
</dbReference>
<dbReference type="InterPro" id="IPR054722">
    <property type="entry name" value="PolX-like_BBD"/>
</dbReference>
<keyword evidence="1" id="KW-0863">Zinc-finger</keyword>
<dbReference type="GeneID" id="104753857"/>
<dbReference type="PANTHER" id="PTHR47481">
    <property type="match status" value="1"/>
</dbReference>
<gene>
    <name evidence="5" type="primary">LOC104753857</name>
</gene>
<protein>
    <submittedName>
        <fullName evidence="5">Uncharacterized protein LOC104753857</fullName>
    </submittedName>
</protein>
<evidence type="ECO:0000259" key="3">
    <source>
        <dbReference type="PROSITE" id="PS50158"/>
    </source>
</evidence>
<evidence type="ECO:0000256" key="1">
    <source>
        <dbReference type="PROSITE-ProRule" id="PRU00047"/>
    </source>
</evidence>